<sequence>MDHRLNPVEDLRRMEEEPEEFWLQLMRTYLVDAPRVTVRGRPSMKEQLDMTENERRRVGQQRQRLGEQGLRTQAELLQQAMNQNEVSAISSG</sequence>
<dbReference type="PANTHER" id="PTHR43016">
    <property type="entry name" value="PRESEQUENCE PROTEASE"/>
    <property type="match status" value="1"/>
</dbReference>
<evidence type="ECO:0000313" key="3">
    <source>
        <dbReference type="Proteomes" id="UP001159363"/>
    </source>
</evidence>
<feature type="compositionally biased region" description="Basic and acidic residues" evidence="1">
    <location>
        <begin position="43"/>
        <end position="57"/>
    </location>
</feature>
<dbReference type="Proteomes" id="UP001159363">
    <property type="component" value="Chromosome 8"/>
</dbReference>
<dbReference type="EMBL" id="JARBHB010000009">
    <property type="protein sequence ID" value="KAJ8875102.1"/>
    <property type="molecule type" value="Genomic_DNA"/>
</dbReference>
<organism evidence="2 3">
    <name type="scientific">Dryococelus australis</name>
    <dbReference type="NCBI Taxonomy" id="614101"/>
    <lineage>
        <taxon>Eukaryota</taxon>
        <taxon>Metazoa</taxon>
        <taxon>Ecdysozoa</taxon>
        <taxon>Arthropoda</taxon>
        <taxon>Hexapoda</taxon>
        <taxon>Insecta</taxon>
        <taxon>Pterygota</taxon>
        <taxon>Neoptera</taxon>
        <taxon>Polyneoptera</taxon>
        <taxon>Phasmatodea</taxon>
        <taxon>Verophasmatodea</taxon>
        <taxon>Anareolatae</taxon>
        <taxon>Phasmatidae</taxon>
        <taxon>Eurycanthinae</taxon>
        <taxon>Dryococelus</taxon>
    </lineage>
</organism>
<feature type="region of interest" description="Disordered" evidence="1">
    <location>
        <begin position="41"/>
        <end position="68"/>
    </location>
</feature>
<dbReference type="InterPro" id="IPR011249">
    <property type="entry name" value="Metalloenz_LuxS/M16"/>
</dbReference>
<dbReference type="SUPFAM" id="SSF63411">
    <property type="entry name" value="LuxS/MPP-like metallohydrolase"/>
    <property type="match status" value="1"/>
</dbReference>
<accession>A0ABQ9GST1</accession>
<proteinExistence type="predicted"/>
<protein>
    <submittedName>
        <fullName evidence="2">Uncharacterized protein</fullName>
    </submittedName>
</protein>
<keyword evidence="3" id="KW-1185">Reference proteome</keyword>
<evidence type="ECO:0000256" key="1">
    <source>
        <dbReference type="SAM" id="MobiDB-lite"/>
    </source>
</evidence>
<gene>
    <name evidence="2" type="ORF">PR048_022993</name>
</gene>
<evidence type="ECO:0000313" key="2">
    <source>
        <dbReference type="EMBL" id="KAJ8875102.1"/>
    </source>
</evidence>
<name>A0ABQ9GST1_9NEOP</name>
<dbReference type="Gene3D" id="3.30.830.10">
    <property type="entry name" value="Metalloenzyme, LuxS/M16 peptidase-like"/>
    <property type="match status" value="1"/>
</dbReference>
<comment type="caution">
    <text evidence="2">The sequence shown here is derived from an EMBL/GenBank/DDBJ whole genome shotgun (WGS) entry which is preliminary data.</text>
</comment>
<dbReference type="PANTHER" id="PTHR43016:SF16">
    <property type="entry name" value="METALLOPROTEASE, PUTATIVE (AFU_ORTHOLOGUE AFUA_4G07610)-RELATED"/>
    <property type="match status" value="1"/>
</dbReference>
<reference evidence="2 3" key="1">
    <citation type="submission" date="2023-02" db="EMBL/GenBank/DDBJ databases">
        <title>LHISI_Scaffold_Assembly.</title>
        <authorList>
            <person name="Stuart O.P."/>
            <person name="Cleave R."/>
            <person name="Magrath M.J.L."/>
            <person name="Mikheyev A.S."/>
        </authorList>
    </citation>
    <scope>NUCLEOTIDE SEQUENCE [LARGE SCALE GENOMIC DNA]</scope>
    <source>
        <strain evidence="2">Daus_M_001</strain>
        <tissue evidence="2">Leg muscle</tissue>
    </source>
</reference>